<dbReference type="EMBL" id="LQRA01000058">
    <property type="protein sequence ID" value="KZE77977.1"/>
    <property type="molecule type" value="Genomic_DNA"/>
</dbReference>
<dbReference type="Gene3D" id="3.40.50.150">
    <property type="entry name" value="Vaccinia Virus protein VP39"/>
    <property type="match status" value="1"/>
</dbReference>
<evidence type="ECO:0000313" key="2">
    <source>
        <dbReference type="Proteomes" id="UP000076563"/>
    </source>
</evidence>
<dbReference type="InterPro" id="IPR029063">
    <property type="entry name" value="SAM-dependent_MTases_sf"/>
</dbReference>
<dbReference type="Proteomes" id="UP000076563">
    <property type="component" value="Unassembled WGS sequence"/>
</dbReference>
<dbReference type="PANTHER" id="PTHR40036:SF1">
    <property type="entry name" value="MACROCIN O-METHYLTRANSFERASE"/>
    <property type="match status" value="1"/>
</dbReference>
<name>A0A163XJ84_9BACL</name>
<gene>
    <name evidence="1" type="ORF">AV654_20110</name>
</gene>
<sequence>MNKIFNFDKFGLFSEISIEQFYLCNMTLNGRNRKIEIDSKEIDYIRLSSLELIASEIELNKTHGNVAELGVFRGDFSKYINKLFPERKLYLFDTFEGFDIKDIKIDIEKNYSSNHRGQFLNTDIELVMGKMLYPEQCIIRRGYFPGTAIGLEEQFALVSIDTDLYSPIYEGLKYFYPRLAQGGYIMIHDYNNNIYKGAKTAVRQFCSENKVSYVPLSDLGGTVVITK</sequence>
<organism evidence="1 2">
    <name type="scientific">Paenibacillus elgii</name>
    <dbReference type="NCBI Taxonomy" id="189691"/>
    <lineage>
        <taxon>Bacteria</taxon>
        <taxon>Bacillati</taxon>
        <taxon>Bacillota</taxon>
        <taxon>Bacilli</taxon>
        <taxon>Bacillales</taxon>
        <taxon>Paenibacillaceae</taxon>
        <taxon>Paenibacillus</taxon>
    </lineage>
</organism>
<dbReference type="AlphaFoldDB" id="A0A163XJ84"/>
<keyword evidence="2" id="KW-1185">Reference proteome</keyword>
<accession>A0A163XJ84</accession>
<dbReference type="SUPFAM" id="SSF53335">
    <property type="entry name" value="S-adenosyl-L-methionine-dependent methyltransferases"/>
    <property type="match status" value="1"/>
</dbReference>
<reference evidence="2" key="1">
    <citation type="submission" date="2016-01" db="EMBL/GenBank/DDBJ databases">
        <title>Draft genome of Chromobacterium sp. F49.</title>
        <authorList>
            <person name="Hong K.W."/>
        </authorList>
    </citation>
    <scope>NUCLEOTIDE SEQUENCE [LARGE SCALE GENOMIC DNA]</scope>
    <source>
        <strain evidence="2">M63</strain>
    </source>
</reference>
<comment type="caution">
    <text evidence="1">The sequence shown here is derived from an EMBL/GenBank/DDBJ whole genome shotgun (WGS) entry which is preliminary data.</text>
</comment>
<dbReference type="PANTHER" id="PTHR40036">
    <property type="entry name" value="MACROCIN O-METHYLTRANSFERASE"/>
    <property type="match status" value="1"/>
</dbReference>
<evidence type="ECO:0000313" key="1">
    <source>
        <dbReference type="EMBL" id="KZE77977.1"/>
    </source>
</evidence>
<dbReference type="Pfam" id="PF05711">
    <property type="entry name" value="TylF"/>
    <property type="match status" value="1"/>
</dbReference>
<protein>
    <recommendedName>
        <fullName evidence="3">Methyltransferase</fullName>
    </recommendedName>
</protein>
<proteinExistence type="predicted"/>
<dbReference type="InterPro" id="IPR008884">
    <property type="entry name" value="TylF_MeTrfase"/>
</dbReference>
<evidence type="ECO:0008006" key="3">
    <source>
        <dbReference type="Google" id="ProtNLM"/>
    </source>
</evidence>